<keyword evidence="2" id="KW-0732">Signal</keyword>
<feature type="compositionally biased region" description="Low complexity" evidence="1">
    <location>
        <begin position="93"/>
        <end position="103"/>
    </location>
</feature>
<proteinExistence type="predicted"/>
<feature type="chain" id="PRO_5029821446" evidence="2">
    <location>
        <begin position="26"/>
        <end position="124"/>
    </location>
</feature>
<evidence type="ECO:0000256" key="2">
    <source>
        <dbReference type="SAM" id="SignalP"/>
    </source>
</evidence>
<feature type="signal peptide" evidence="2">
    <location>
        <begin position="1"/>
        <end position="25"/>
    </location>
</feature>
<evidence type="ECO:0000313" key="4">
    <source>
        <dbReference type="Proteomes" id="UP000466554"/>
    </source>
</evidence>
<dbReference type="EMBL" id="AP022598">
    <property type="protein sequence ID" value="BBY77021.1"/>
    <property type="molecule type" value="Genomic_DNA"/>
</dbReference>
<name>A0A7I7U7R8_MYCPF</name>
<dbReference type="AlphaFoldDB" id="A0A7I7U7R8"/>
<evidence type="ECO:0000313" key="3">
    <source>
        <dbReference type="EMBL" id="BBY77021.1"/>
    </source>
</evidence>
<sequence>MRWVLMIVPPVAISTGIAIAPPAVADCTSAGGTTICSQGTVRGSNTGDGPSGSGPYAPYPCDVNYYDCEAWWETDFDVIVDPGPRPPNPPDFGRPGRPDFGNPGRPGGGGGGGRPGGGGGRGGR</sequence>
<evidence type="ECO:0000256" key="1">
    <source>
        <dbReference type="SAM" id="MobiDB-lite"/>
    </source>
</evidence>
<feature type="compositionally biased region" description="Gly residues" evidence="1">
    <location>
        <begin position="104"/>
        <end position="124"/>
    </location>
</feature>
<dbReference type="Proteomes" id="UP000466554">
    <property type="component" value="Chromosome"/>
</dbReference>
<gene>
    <name evidence="3" type="ORF">MPRF_39200</name>
</gene>
<feature type="compositionally biased region" description="Pro residues" evidence="1">
    <location>
        <begin position="83"/>
        <end position="92"/>
    </location>
</feature>
<accession>A0A7I7U7R8</accession>
<feature type="region of interest" description="Disordered" evidence="1">
    <location>
        <begin position="78"/>
        <end position="124"/>
    </location>
</feature>
<organism evidence="3 4">
    <name type="scientific">Mycolicibacterium parafortuitum</name>
    <name type="common">Mycobacterium parafortuitum</name>
    <dbReference type="NCBI Taxonomy" id="39692"/>
    <lineage>
        <taxon>Bacteria</taxon>
        <taxon>Bacillati</taxon>
        <taxon>Actinomycetota</taxon>
        <taxon>Actinomycetes</taxon>
        <taxon>Mycobacteriales</taxon>
        <taxon>Mycobacteriaceae</taxon>
        <taxon>Mycolicibacterium</taxon>
    </lineage>
</organism>
<protein>
    <submittedName>
        <fullName evidence="3">Uncharacterized protein</fullName>
    </submittedName>
</protein>
<dbReference type="RefSeq" id="WP_179963964.1">
    <property type="nucleotide sequence ID" value="NZ_AP022598.1"/>
</dbReference>
<reference evidence="3 4" key="1">
    <citation type="journal article" date="2019" name="Emerg. Microbes Infect.">
        <title>Comprehensive subspecies identification of 175 nontuberculous mycobacteria species based on 7547 genomic profiles.</title>
        <authorList>
            <person name="Matsumoto Y."/>
            <person name="Kinjo T."/>
            <person name="Motooka D."/>
            <person name="Nabeya D."/>
            <person name="Jung N."/>
            <person name="Uechi K."/>
            <person name="Horii T."/>
            <person name="Iida T."/>
            <person name="Fujita J."/>
            <person name="Nakamura S."/>
        </authorList>
    </citation>
    <scope>NUCLEOTIDE SEQUENCE [LARGE SCALE GENOMIC DNA]</scope>
    <source>
        <strain evidence="3 4">JCM 6367</strain>
    </source>
</reference>